<keyword evidence="3" id="KW-1185">Reference proteome</keyword>
<evidence type="ECO:0000256" key="1">
    <source>
        <dbReference type="SAM" id="MobiDB-lite"/>
    </source>
</evidence>
<evidence type="ECO:0000313" key="2">
    <source>
        <dbReference type="EMBL" id="GIJ44592.1"/>
    </source>
</evidence>
<name>A0A8J4DPM6_9ACTN</name>
<reference evidence="2" key="1">
    <citation type="submission" date="2021-01" db="EMBL/GenBank/DDBJ databases">
        <title>Whole genome shotgun sequence of Virgisporangium aliadipatigenens NBRC 105644.</title>
        <authorList>
            <person name="Komaki H."/>
            <person name="Tamura T."/>
        </authorList>
    </citation>
    <scope>NUCLEOTIDE SEQUENCE</scope>
    <source>
        <strain evidence="2">NBRC 105644</strain>
    </source>
</reference>
<organism evidence="2 3">
    <name type="scientific">Virgisporangium aliadipatigenens</name>
    <dbReference type="NCBI Taxonomy" id="741659"/>
    <lineage>
        <taxon>Bacteria</taxon>
        <taxon>Bacillati</taxon>
        <taxon>Actinomycetota</taxon>
        <taxon>Actinomycetes</taxon>
        <taxon>Micromonosporales</taxon>
        <taxon>Micromonosporaceae</taxon>
        <taxon>Virgisporangium</taxon>
    </lineage>
</organism>
<sequence length="116" mass="12530">MPGYVNVPSSPRPSGTRPPGVTPPAPNPSWSPVSNGAGGTAFRRTFRTLGGDVAVWVEPGTARVQETVPKDGYQVEIRRLSDEAVEVTFVNDRTISRVSFRWWSTAPYAEVAESVG</sequence>
<feature type="compositionally biased region" description="Pro residues" evidence="1">
    <location>
        <begin position="20"/>
        <end position="29"/>
    </location>
</feature>
<dbReference type="Proteomes" id="UP000619260">
    <property type="component" value="Unassembled WGS sequence"/>
</dbReference>
<protein>
    <submittedName>
        <fullName evidence="2">Uncharacterized protein</fullName>
    </submittedName>
</protein>
<evidence type="ECO:0000313" key="3">
    <source>
        <dbReference type="Proteomes" id="UP000619260"/>
    </source>
</evidence>
<accession>A0A8J4DPM6</accession>
<dbReference type="AlphaFoldDB" id="A0A8J4DPM6"/>
<feature type="compositionally biased region" description="Low complexity" evidence="1">
    <location>
        <begin position="7"/>
        <end position="19"/>
    </location>
</feature>
<feature type="region of interest" description="Disordered" evidence="1">
    <location>
        <begin position="1"/>
        <end position="38"/>
    </location>
</feature>
<comment type="caution">
    <text evidence="2">The sequence shown here is derived from an EMBL/GenBank/DDBJ whole genome shotgun (WGS) entry which is preliminary data.</text>
</comment>
<proteinExistence type="predicted"/>
<gene>
    <name evidence="2" type="ORF">Val02_14780</name>
</gene>
<dbReference type="EMBL" id="BOPF01000004">
    <property type="protein sequence ID" value="GIJ44592.1"/>
    <property type="molecule type" value="Genomic_DNA"/>
</dbReference>